<dbReference type="InterPro" id="IPR009936">
    <property type="entry name" value="DUF1468"/>
</dbReference>
<dbReference type="OrthoDB" id="8455333at2"/>
<dbReference type="Proteomes" id="UP000284202">
    <property type="component" value="Unassembled WGS sequence"/>
</dbReference>
<evidence type="ECO:0000259" key="2">
    <source>
        <dbReference type="Pfam" id="PF07331"/>
    </source>
</evidence>
<gene>
    <name evidence="3" type="ORF">D3P04_05600</name>
</gene>
<protein>
    <submittedName>
        <fullName evidence="3">Tripartite tricarboxylate transporter TctB family protein</fullName>
    </submittedName>
</protein>
<feature type="transmembrane region" description="Helical" evidence="1">
    <location>
        <begin position="75"/>
        <end position="106"/>
    </location>
</feature>
<dbReference type="EMBL" id="QZCG01000003">
    <property type="protein sequence ID" value="RJE87220.1"/>
    <property type="molecule type" value="Genomic_DNA"/>
</dbReference>
<evidence type="ECO:0000256" key="1">
    <source>
        <dbReference type="SAM" id="Phobius"/>
    </source>
</evidence>
<feature type="transmembrane region" description="Helical" evidence="1">
    <location>
        <begin position="112"/>
        <end position="133"/>
    </location>
</feature>
<feature type="transmembrane region" description="Helical" evidence="1">
    <location>
        <begin position="38"/>
        <end position="55"/>
    </location>
</feature>
<keyword evidence="1" id="KW-0472">Membrane</keyword>
<dbReference type="RefSeq" id="WP_119746770.1">
    <property type="nucleotide sequence ID" value="NZ_QZCG01000003.1"/>
</dbReference>
<keyword evidence="4" id="KW-1185">Reference proteome</keyword>
<evidence type="ECO:0000313" key="4">
    <source>
        <dbReference type="Proteomes" id="UP000284202"/>
    </source>
</evidence>
<keyword evidence="1" id="KW-1133">Transmembrane helix</keyword>
<dbReference type="Pfam" id="PF07331">
    <property type="entry name" value="TctB"/>
    <property type="match status" value="1"/>
</dbReference>
<evidence type="ECO:0000313" key="3">
    <source>
        <dbReference type="EMBL" id="RJE87220.1"/>
    </source>
</evidence>
<sequence length="145" mass="15293">MTMSRISASLLAMVGLVAAAMAWRLGIWTSGQPGPGLFPFATGILLSATAIFSAIQTRNPEDGDGPVDFRRLGQYAVAIIGFGIAMKPLGTLIATFGLIGGVLRFIEDRSRGHAFAVAVVLAGLSWGIFRYLLGVPLPPGFMEIQ</sequence>
<proteinExistence type="predicted"/>
<dbReference type="AlphaFoldDB" id="A0A418T270"/>
<accession>A0A418T270</accession>
<reference evidence="4" key="1">
    <citation type="submission" date="2018-09" db="EMBL/GenBank/DDBJ databases">
        <title>Acidovorax cavernicola nov. sp. isolated from Gruta de las Maravillas (Aracena, Spain).</title>
        <authorList>
            <person name="Jurado V."/>
            <person name="Gutierrez-Patricio S."/>
            <person name="Gonzalez-Pimentel J.L."/>
            <person name="Miller A.Z."/>
            <person name="Laiz L."/>
            <person name="Saiz-Jimenez C."/>
        </authorList>
    </citation>
    <scope>NUCLEOTIDE SEQUENCE [LARGE SCALE GENOMIC DNA]</scope>
    <source>
        <strain evidence="4">1011MAR3C25</strain>
    </source>
</reference>
<name>A0A418T270_9RHOB</name>
<feature type="domain" description="DUF1468" evidence="2">
    <location>
        <begin position="8"/>
        <end position="138"/>
    </location>
</feature>
<comment type="caution">
    <text evidence="3">The sequence shown here is derived from an EMBL/GenBank/DDBJ whole genome shotgun (WGS) entry which is preliminary data.</text>
</comment>
<organism evidence="3 4">
    <name type="scientific">Paracoccus onubensis</name>
    <dbReference type="NCBI Taxonomy" id="1675788"/>
    <lineage>
        <taxon>Bacteria</taxon>
        <taxon>Pseudomonadati</taxon>
        <taxon>Pseudomonadota</taxon>
        <taxon>Alphaproteobacteria</taxon>
        <taxon>Rhodobacterales</taxon>
        <taxon>Paracoccaceae</taxon>
        <taxon>Paracoccus</taxon>
    </lineage>
</organism>
<keyword evidence="1" id="KW-0812">Transmembrane</keyword>